<gene>
    <name evidence="1" type="ORF">TPAB3V08_LOCUS2981</name>
</gene>
<dbReference type="Proteomes" id="UP001153148">
    <property type="component" value="Unassembled WGS sequence"/>
</dbReference>
<comment type="caution">
    <text evidence="1">The sequence shown here is derived from an EMBL/GenBank/DDBJ whole genome shotgun (WGS) entry which is preliminary data.</text>
</comment>
<protein>
    <submittedName>
        <fullName evidence="1">Uncharacterized protein</fullName>
    </submittedName>
</protein>
<name>A0ABN7NS88_TIMPD</name>
<organism evidence="1 2">
    <name type="scientific">Timema podura</name>
    <name type="common">Walking stick</name>
    <dbReference type="NCBI Taxonomy" id="61482"/>
    <lineage>
        <taxon>Eukaryota</taxon>
        <taxon>Metazoa</taxon>
        <taxon>Ecdysozoa</taxon>
        <taxon>Arthropoda</taxon>
        <taxon>Hexapoda</taxon>
        <taxon>Insecta</taxon>
        <taxon>Pterygota</taxon>
        <taxon>Neoptera</taxon>
        <taxon>Polyneoptera</taxon>
        <taxon>Phasmatodea</taxon>
        <taxon>Timematodea</taxon>
        <taxon>Timematoidea</taxon>
        <taxon>Timematidae</taxon>
        <taxon>Timema</taxon>
    </lineage>
</organism>
<evidence type="ECO:0000313" key="2">
    <source>
        <dbReference type="Proteomes" id="UP001153148"/>
    </source>
</evidence>
<keyword evidence="2" id="KW-1185">Reference proteome</keyword>
<evidence type="ECO:0000313" key="1">
    <source>
        <dbReference type="EMBL" id="CAG2055983.1"/>
    </source>
</evidence>
<accession>A0ABN7NS88</accession>
<reference evidence="1" key="1">
    <citation type="submission" date="2021-03" db="EMBL/GenBank/DDBJ databases">
        <authorList>
            <person name="Tran Van P."/>
        </authorList>
    </citation>
    <scope>NUCLEOTIDE SEQUENCE</scope>
</reference>
<sequence>MSESSILPVDIDTQKDMDITIKSEPDNYTSCSVKLEHLTDGFLTILENIKVDTNTQEDVGIIIKSEMDDFKPCCVKLEHISDSFITTGKHITKQEEKLNWSRLPGQAKEKGKNIEHEGTKVWKKCKEEGQRRLVKKKDALNGLWGEVNVLNMERQGLGRNVMKKAVINGHSGEVSVEKLEGPAQ</sequence>
<proteinExistence type="predicted"/>
<dbReference type="EMBL" id="CAJPIN010003196">
    <property type="protein sequence ID" value="CAG2055983.1"/>
    <property type="molecule type" value="Genomic_DNA"/>
</dbReference>